<proteinExistence type="predicted"/>
<name>A0ABS1K7B8_9MICC</name>
<keyword evidence="1" id="KW-0472">Membrane</keyword>
<feature type="domain" description="YdbS-like PH" evidence="2">
    <location>
        <begin position="87"/>
        <end position="164"/>
    </location>
</feature>
<dbReference type="InterPro" id="IPR014529">
    <property type="entry name" value="UCP026631"/>
</dbReference>
<dbReference type="Proteomes" id="UP000639051">
    <property type="component" value="Unassembled WGS sequence"/>
</dbReference>
<organism evidence="3 4">
    <name type="scientific">Sinomonas cellulolyticus</name>
    <dbReference type="NCBI Taxonomy" id="2801916"/>
    <lineage>
        <taxon>Bacteria</taxon>
        <taxon>Bacillati</taxon>
        <taxon>Actinomycetota</taxon>
        <taxon>Actinomycetes</taxon>
        <taxon>Micrococcales</taxon>
        <taxon>Micrococcaceae</taxon>
        <taxon>Sinomonas</taxon>
    </lineage>
</organism>
<feature type="transmembrane region" description="Helical" evidence="1">
    <location>
        <begin position="248"/>
        <end position="267"/>
    </location>
</feature>
<accession>A0ABS1K7B8</accession>
<evidence type="ECO:0000256" key="1">
    <source>
        <dbReference type="SAM" id="Phobius"/>
    </source>
</evidence>
<dbReference type="Pfam" id="PF03703">
    <property type="entry name" value="bPH_2"/>
    <property type="match status" value="3"/>
</dbReference>
<keyword evidence="1" id="KW-0812">Transmembrane</keyword>
<evidence type="ECO:0000313" key="4">
    <source>
        <dbReference type="Proteomes" id="UP000639051"/>
    </source>
</evidence>
<dbReference type="PIRSF" id="PIRSF026631">
    <property type="entry name" value="UCP026631"/>
    <property type="match status" value="1"/>
</dbReference>
<dbReference type="InterPro" id="IPR005182">
    <property type="entry name" value="YdbS-like_PH"/>
</dbReference>
<keyword evidence="1" id="KW-1133">Transmembrane helix</keyword>
<dbReference type="EMBL" id="JAERRC010000036">
    <property type="protein sequence ID" value="MBL0706797.1"/>
    <property type="molecule type" value="Genomic_DNA"/>
</dbReference>
<dbReference type="PANTHER" id="PTHR34473">
    <property type="entry name" value="UPF0699 TRANSMEMBRANE PROTEIN YDBS"/>
    <property type="match status" value="1"/>
</dbReference>
<evidence type="ECO:0000259" key="2">
    <source>
        <dbReference type="Pfam" id="PF03703"/>
    </source>
</evidence>
<keyword evidence="4" id="KW-1185">Reference proteome</keyword>
<feature type="domain" description="YdbS-like PH" evidence="2">
    <location>
        <begin position="402"/>
        <end position="477"/>
    </location>
</feature>
<evidence type="ECO:0000313" key="3">
    <source>
        <dbReference type="EMBL" id="MBL0706797.1"/>
    </source>
</evidence>
<protein>
    <submittedName>
        <fullName evidence="3">PH domain-containing protein</fullName>
    </submittedName>
</protein>
<reference evidence="3 4" key="1">
    <citation type="submission" date="2021-01" db="EMBL/GenBank/DDBJ databases">
        <title>Genome public.</title>
        <authorList>
            <person name="Liu C."/>
            <person name="Sun Q."/>
        </authorList>
    </citation>
    <scope>NUCLEOTIDE SEQUENCE [LARGE SCALE GENOMIC DNA]</scope>
    <source>
        <strain evidence="3 4">JC656</strain>
    </source>
</reference>
<gene>
    <name evidence="3" type="ORF">JJE72_14975</name>
</gene>
<dbReference type="RefSeq" id="WP_189694088.1">
    <property type="nucleotide sequence ID" value="NZ_BNCM01000008.1"/>
</dbReference>
<feature type="domain" description="YdbS-like PH" evidence="2">
    <location>
        <begin position="281"/>
        <end position="332"/>
    </location>
</feature>
<feature type="transmembrane region" description="Helical" evidence="1">
    <location>
        <begin position="219"/>
        <end position="242"/>
    </location>
</feature>
<dbReference type="PANTHER" id="PTHR34473:SF2">
    <property type="entry name" value="UPF0699 TRANSMEMBRANE PROTEIN YDBT"/>
    <property type="match status" value="1"/>
</dbReference>
<feature type="transmembrane region" description="Helical" evidence="1">
    <location>
        <begin position="67"/>
        <end position="88"/>
    </location>
</feature>
<sequence>MSLPSAPARTPGTADDGGWRRVHPLSPWVRGWILLLALAVSLGRDWLQSVVTGEPMHGWWNAVPVAMLAWVGAGVILLVGGGFVLSWLTTRYRVDGSTVRVRTGIVFRQHRQARLDRIQAVDVVQPFLARLFGLAELRFEVADASGNALRLSFLPLAEAQQLRASVLAAASAARAASPVPAHVPDPSLAPGDGLHPAEVPPSSAAVRETLAVRVPVARILASTALTPFLIVAGLVSAGGIVLEAALGVRALGAAFIPALLGAAVTVWHRISSFWDFRVLSSGDGLRLTRGLLETRSQTVPAGRVQAILIRQPLLWRPFGWWSVHVNVAGYRHTSEREGSKSTVLPAGTPAEVFGVLGLVLPDPGLEPGTARAVFEDGMTGAGDSGGFVHSPPSARWVDPLAWRRTGFRATATALLCRTGVFARTLAIVPHERTQSIALTQGPLQRRLGLAGVELHSTPGPVRPLVPHQSVSVAEVLFAEQAARAAHARRPGRPAPGGNA</sequence>
<comment type="caution">
    <text evidence="3">The sequence shown here is derived from an EMBL/GenBank/DDBJ whole genome shotgun (WGS) entry which is preliminary data.</text>
</comment>